<feature type="transmembrane region" description="Helical" evidence="6">
    <location>
        <begin position="41"/>
        <end position="61"/>
    </location>
</feature>
<reference evidence="8" key="1">
    <citation type="submission" date="2016-10" db="EMBL/GenBank/DDBJ databases">
        <authorList>
            <person name="Varghese N."/>
            <person name="Submissions S."/>
        </authorList>
    </citation>
    <scope>NUCLEOTIDE SEQUENCE [LARGE SCALE GENOMIC DNA]</scope>
    <source>
        <strain evidence="8">IBRC-M 10655</strain>
    </source>
</reference>
<evidence type="ECO:0000256" key="3">
    <source>
        <dbReference type="ARBA" id="ARBA00022989"/>
    </source>
</evidence>
<keyword evidence="4 6" id="KW-0472">Membrane</keyword>
<keyword evidence="2 6" id="KW-0812">Transmembrane</keyword>
<organism evidence="7 8">
    <name type="scientific">Actinokineospora alba</name>
    <dbReference type="NCBI Taxonomy" id="504798"/>
    <lineage>
        <taxon>Bacteria</taxon>
        <taxon>Bacillati</taxon>
        <taxon>Actinomycetota</taxon>
        <taxon>Actinomycetes</taxon>
        <taxon>Pseudonocardiales</taxon>
        <taxon>Pseudonocardiaceae</taxon>
        <taxon>Actinokineospora</taxon>
    </lineage>
</organism>
<keyword evidence="3 6" id="KW-1133">Transmembrane helix</keyword>
<dbReference type="STRING" id="504798.SAMN05421871_102979"/>
<feature type="region of interest" description="Disordered" evidence="5">
    <location>
        <begin position="280"/>
        <end position="299"/>
    </location>
</feature>
<accession>A0A1H0JFQ8</accession>
<sequence>MNEPEGERPRTPALPEDYREVFLSQVSVVTIAEPPRRNSPLVLFAVLCIVLVGIAWIAVLGKVTSGGLSTTVEGTAYAVGEHGVGQRPRADPGSLAELAANPVLVPGAALRSAACDLPDLDTGAGELESYYRKGITCLDEAWRPVLTSVNLPFRSPGLNIADDPRTKCGFAPHEDEATAFYCARDKIIYMPRERLIRDAGDETAYHLAVLAHEYGHHVQAQAGILRAVQDQERVADEAELLELSRRVELQANCFAGAFLAAVAGNGSVDKDLAQASVDSFDDTVNSDTHGSRKNQSAWAKAGFEGKSSASCNTWQAPSDEVK</sequence>
<proteinExistence type="predicted"/>
<dbReference type="GO" id="GO:0016020">
    <property type="term" value="C:membrane"/>
    <property type="evidence" value="ECO:0007669"/>
    <property type="project" value="UniProtKB-SubCell"/>
</dbReference>
<evidence type="ECO:0008006" key="9">
    <source>
        <dbReference type="Google" id="ProtNLM"/>
    </source>
</evidence>
<dbReference type="Proteomes" id="UP000199651">
    <property type="component" value="Unassembled WGS sequence"/>
</dbReference>
<dbReference type="AlphaFoldDB" id="A0A1H0JFQ8"/>
<dbReference type="Pfam" id="PF04228">
    <property type="entry name" value="Zn_peptidase"/>
    <property type="match status" value="1"/>
</dbReference>
<evidence type="ECO:0000256" key="6">
    <source>
        <dbReference type="SAM" id="Phobius"/>
    </source>
</evidence>
<dbReference type="InterPro" id="IPR007343">
    <property type="entry name" value="Uncharacterised_pept_Zn_put"/>
</dbReference>
<evidence type="ECO:0000313" key="8">
    <source>
        <dbReference type="Proteomes" id="UP000199651"/>
    </source>
</evidence>
<protein>
    <recommendedName>
        <fullName evidence="9">Metalloprotease</fullName>
    </recommendedName>
</protein>
<dbReference type="RefSeq" id="WP_166658051.1">
    <property type="nucleotide sequence ID" value="NZ_FNDV01000002.1"/>
</dbReference>
<dbReference type="EMBL" id="FNJB01000003">
    <property type="protein sequence ID" value="SDO42526.1"/>
    <property type="molecule type" value="Genomic_DNA"/>
</dbReference>
<name>A0A1H0JFQ8_9PSEU</name>
<feature type="compositionally biased region" description="Polar residues" evidence="5">
    <location>
        <begin position="282"/>
        <end position="297"/>
    </location>
</feature>
<keyword evidence="8" id="KW-1185">Reference proteome</keyword>
<evidence type="ECO:0000256" key="1">
    <source>
        <dbReference type="ARBA" id="ARBA00004167"/>
    </source>
</evidence>
<evidence type="ECO:0000256" key="2">
    <source>
        <dbReference type="ARBA" id="ARBA00022692"/>
    </source>
</evidence>
<gene>
    <name evidence="7" type="ORF">SAMN05192558_10370</name>
</gene>
<evidence type="ECO:0000313" key="7">
    <source>
        <dbReference type="EMBL" id="SDO42526.1"/>
    </source>
</evidence>
<evidence type="ECO:0000256" key="5">
    <source>
        <dbReference type="SAM" id="MobiDB-lite"/>
    </source>
</evidence>
<comment type="subcellular location">
    <subcellularLocation>
        <location evidence="1">Membrane</location>
        <topology evidence="1">Single-pass membrane protein</topology>
    </subcellularLocation>
</comment>
<evidence type="ECO:0000256" key="4">
    <source>
        <dbReference type="ARBA" id="ARBA00023136"/>
    </source>
</evidence>
<dbReference type="PANTHER" id="PTHR30168:SF0">
    <property type="entry name" value="INNER MEMBRANE PROTEIN"/>
    <property type="match status" value="1"/>
</dbReference>
<dbReference type="PANTHER" id="PTHR30168">
    <property type="entry name" value="PUTATIVE MEMBRANE PROTEIN YPFJ"/>
    <property type="match status" value="1"/>
</dbReference>